<evidence type="ECO:0000313" key="3">
    <source>
        <dbReference type="Proteomes" id="UP000674318"/>
    </source>
</evidence>
<evidence type="ECO:0000313" key="2">
    <source>
        <dbReference type="EMBL" id="KAG5496424.1"/>
    </source>
</evidence>
<name>A0A836HP62_9TRYP</name>
<feature type="region of interest" description="Disordered" evidence="1">
    <location>
        <begin position="135"/>
        <end position="158"/>
    </location>
</feature>
<dbReference type="AlphaFoldDB" id="A0A836HP62"/>
<dbReference type="Proteomes" id="UP000674318">
    <property type="component" value="Chromosome 32"/>
</dbReference>
<comment type="caution">
    <text evidence="2">The sequence shown here is derived from an EMBL/GenBank/DDBJ whole genome shotgun (WGS) entry which is preliminary data.</text>
</comment>
<organism evidence="2 3">
    <name type="scientific">Porcisia hertigi</name>
    <dbReference type="NCBI Taxonomy" id="2761500"/>
    <lineage>
        <taxon>Eukaryota</taxon>
        <taxon>Discoba</taxon>
        <taxon>Euglenozoa</taxon>
        <taxon>Kinetoplastea</taxon>
        <taxon>Metakinetoplastina</taxon>
        <taxon>Trypanosomatida</taxon>
        <taxon>Trypanosomatidae</taxon>
        <taxon>Leishmaniinae</taxon>
        <taxon>Porcisia</taxon>
    </lineage>
</organism>
<reference evidence="2 3" key="1">
    <citation type="submission" date="2021-02" db="EMBL/GenBank/DDBJ databases">
        <title>Porcisia hertigi Genome sequencing and assembly.</title>
        <authorList>
            <person name="Almutairi H."/>
            <person name="Gatherer D."/>
        </authorList>
    </citation>
    <scope>NUCLEOTIDE SEQUENCE [LARGE SCALE GENOMIC DNA]</scope>
    <source>
        <strain evidence="2 3">C119</strain>
    </source>
</reference>
<dbReference type="GeneID" id="94288827"/>
<dbReference type="OrthoDB" id="266859at2759"/>
<dbReference type="RefSeq" id="XP_067754907.1">
    <property type="nucleotide sequence ID" value="XM_067898750.1"/>
</dbReference>
<accession>A0A836HP62</accession>
<proteinExistence type="predicted"/>
<evidence type="ECO:0000256" key="1">
    <source>
        <dbReference type="SAM" id="MobiDB-lite"/>
    </source>
</evidence>
<gene>
    <name evidence="2" type="ORF">JKF63_02726</name>
</gene>
<protein>
    <submittedName>
        <fullName evidence="2">Uncharacterized protein</fullName>
    </submittedName>
</protein>
<dbReference type="EMBL" id="JAFJZO010000032">
    <property type="protein sequence ID" value="KAG5496424.1"/>
    <property type="molecule type" value="Genomic_DNA"/>
</dbReference>
<keyword evidence="3" id="KW-1185">Reference proteome</keyword>
<dbReference type="KEGG" id="phet:94288827"/>
<sequence>MEESSMRQSEGSVNVTQDRIRYVRAGRPHLLGETRMLRMALEELQEEVVQMDGEEAVVRRLAEKKHRDLLRCLLRLAVSDDASTNGKAVAADDQVRQDAASALVCGVLTQCKDEQCACSDEAERRLPSIREKARQLRAKKKTGDTSTVQEHAHHHSSVISAAWSRRRNSNPFAPRWRVCEG</sequence>